<keyword evidence="2" id="KW-0472">Membrane</keyword>
<keyword evidence="2" id="KW-0812">Transmembrane</keyword>
<evidence type="ECO:0000313" key="4">
    <source>
        <dbReference type="Proteomes" id="UP000234323"/>
    </source>
</evidence>
<accession>A0A2I1HG91</accession>
<comment type="caution">
    <text evidence="3">The sequence shown here is derived from an EMBL/GenBank/DDBJ whole genome shotgun (WGS) entry which is preliminary data.</text>
</comment>
<feature type="region of interest" description="Disordered" evidence="1">
    <location>
        <begin position="167"/>
        <end position="187"/>
    </location>
</feature>
<feature type="transmembrane region" description="Helical" evidence="2">
    <location>
        <begin position="6"/>
        <end position="26"/>
    </location>
</feature>
<keyword evidence="2" id="KW-1133">Transmembrane helix</keyword>
<evidence type="ECO:0000313" key="3">
    <source>
        <dbReference type="EMBL" id="PKY57885.1"/>
    </source>
</evidence>
<feature type="compositionally biased region" description="Low complexity" evidence="1">
    <location>
        <begin position="171"/>
        <end position="182"/>
    </location>
</feature>
<proteinExistence type="predicted"/>
<sequence length="325" mass="37890">MLEKDVIFQLFLYLMILDVYRFYLYIKFIGWIKRKSEKQLLSRTKRQITSREKSTLNEKFEHIDVDKCDIPQNLPVPNIQIHNEINNLAIKKTLPLIANNKKRNNQKSYKKKNQADDEYLDKVDHIDLTQYEDQQDILYQILSHRRQRRSVNLKQLLASLDVPIQNDSMPSTSESSTKAISSQHTEKTTIKASIKRKKFDEFNDLPTKHIKSNANNTQSILEKILEEQLRQRTTIKAIEESNAELKCEILENHKLIQKMFTNFTLGLLNTEQTQQGGRRQQRSVNLKQLPTSLNVPIQNDSIPSTSGLSTKAISSQHTEKTSERI</sequence>
<name>A0A2I1HG91_9GLOM</name>
<dbReference type="Proteomes" id="UP000234323">
    <property type="component" value="Unassembled WGS sequence"/>
</dbReference>
<feature type="region of interest" description="Disordered" evidence="1">
    <location>
        <begin position="287"/>
        <end position="325"/>
    </location>
</feature>
<dbReference type="AlphaFoldDB" id="A0A2I1HG91"/>
<dbReference type="VEuPathDB" id="FungiDB:RhiirFUN_016250"/>
<gene>
    <name evidence="3" type="ORF">RhiirA4_511138</name>
</gene>
<reference evidence="3 4" key="1">
    <citation type="submission" date="2015-10" db="EMBL/GenBank/DDBJ databases">
        <title>Genome analyses suggest a sexual origin of heterokaryosis in a supposedly ancient asexual fungus.</title>
        <authorList>
            <person name="Ropars J."/>
            <person name="Sedzielewska K."/>
            <person name="Noel J."/>
            <person name="Charron P."/>
            <person name="Farinelli L."/>
            <person name="Marton T."/>
            <person name="Kruger M."/>
            <person name="Pelin A."/>
            <person name="Brachmann A."/>
            <person name="Corradi N."/>
        </authorList>
    </citation>
    <scope>NUCLEOTIDE SEQUENCE [LARGE SCALE GENOMIC DNA]</scope>
    <source>
        <strain evidence="3 4">A4</strain>
    </source>
</reference>
<organism evidence="3 4">
    <name type="scientific">Rhizophagus irregularis</name>
    <dbReference type="NCBI Taxonomy" id="588596"/>
    <lineage>
        <taxon>Eukaryota</taxon>
        <taxon>Fungi</taxon>
        <taxon>Fungi incertae sedis</taxon>
        <taxon>Mucoromycota</taxon>
        <taxon>Glomeromycotina</taxon>
        <taxon>Glomeromycetes</taxon>
        <taxon>Glomerales</taxon>
        <taxon>Glomeraceae</taxon>
        <taxon>Rhizophagus</taxon>
    </lineage>
</organism>
<protein>
    <submittedName>
        <fullName evidence="3">Uncharacterized protein</fullName>
    </submittedName>
</protein>
<evidence type="ECO:0000256" key="2">
    <source>
        <dbReference type="SAM" id="Phobius"/>
    </source>
</evidence>
<feature type="compositionally biased region" description="Polar residues" evidence="1">
    <location>
        <begin position="287"/>
        <end position="316"/>
    </location>
</feature>
<evidence type="ECO:0000256" key="1">
    <source>
        <dbReference type="SAM" id="MobiDB-lite"/>
    </source>
</evidence>
<keyword evidence="4" id="KW-1185">Reference proteome</keyword>
<dbReference type="EMBL" id="LLXI01002743">
    <property type="protein sequence ID" value="PKY57885.1"/>
    <property type="molecule type" value="Genomic_DNA"/>
</dbReference>